<organism evidence="2 3">
    <name type="scientific">Myodes glareolus</name>
    <name type="common">Bank vole</name>
    <name type="synonym">Clethrionomys glareolus</name>
    <dbReference type="NCBI Taxonomy" id="447135"/>
    <lineage>
        <taxon>Eukaryota</taxon>
        <taxon>Metazoa</taxon>
        <taxon>Chordata</taxon>
        <taxon>Craniata</taxon>
        <taxon>Vertebrata</taxon>
        <taxon>Euteleostomi</taxon>
        <taxon>Mammalia</taxon>
        <taxon>Eutheria</taxon>
        <taxon>Euarchontoglires</taxon>
        <taxon>Glires</taxon>
        <taxon>Rodentia</taxon>
        <taxon>Myomorpha</taxon>
        <taxon>Muroidea</taxon>
        <taxon>Cricetidae</taxon>
        <taxon>Arvicolinae</taxon>
        <taxon>Myodes</taxon>
    </lineage>
</organism>
<dbReference type="Proteomes" id="UP001488838">
    <property type="component" value="Unassembled WGS sequence"/>
</dbReference>
<keyword evidence="3" id="KW-1185">Reference proteome</keyword>
<name>A0AAW0ISW3_MYOGA</name>
<evidence type="ECO:0000256" key="1">
    <source>
        <dbReference type="SAM" id="MobiDB-lite"/>
    </source>
</evidence>
<gene>
    <name evidence="2" type="ORF">U0070_004408</name>
</gene>
<sequence length="203" mass="21155">GVGASAPEPGSSEAPAGRRPPRASRPRPSPSPPPRGCSFGLRGSKTNSRGAASSALCHRPGRRAALDPSVLGRARRLRATCPASGGGRAKARRLVPGVPGRPAPLRLRGGPVRCAPVSAPRWAATAAPSKTSLRVLKSARRTPLKLQSPESTSYRPAHPMESCCWAQTTQRKAAAVCRAFRLPEASLPCRDSNVSEEPIALGA</sequence>
<accession>A0AAW0ISW3</accession>
<comment type="caution">
    <text evidence="2">The sequence shown here is derived from an EMBL/GenBank/DDBJ whole genome shotgun (WGS) entry which is preliminary data.</text>
</comment>
<evidence type="ECO:0000313" key="2">
    <source>
        <dbReference type="EMBL" id="KAK7817271.1"/>
    </source>
</evidence>
<evidence type="ECO:0000313" key="3">
    <source>
        <dbReference type="Proteomes" id="UP001488838"/>
    </source>
</evidence>
<protein>
    <submittedName>
        <fullName evidence="2">Uncharacterized protein</fullName>
    </submittedName>
</protein>
<feature type="region of interest" description="Disordered" evidence="1">
    <location>
        <begin position="81"/>
        <end position="102"/>
    </location>
</feature>
<proteinExistence type="predicted"/>
<feature type="region of interest" description="Disordered" evidence="1">
    <location>
        <begin position="1"/>
        <end position="61"/>
    </location>
</feature>
<reference evidence="2 3" key="1">
    <citation type="journal article" date="2023" name="bioRxiv">
        <title>Conserved and derived expression patterns and positive selection on dental genes reveal complex evolutionary context of ever-growing rodent molars.</title>
        <authorList>
            <person name="Calamari Z.T."/>
            <person name="Song A."/>
            <person name="Cohen E."/>
            <person name="Akter M."/>
            <person name="Roy R.D."/>
            <person name="Hallikas O."/>
            <person name="Christensen M.M."/>
            <person name="Li P."/>
            <person name="Marangoni P."/>
            <person name="Jernvall J."/>
            <person name="Klein O.D."/>
        </authorList>
    </citation>
    <scope>NUCLEOTIDE SEQUENCE [LARGE SCALE GENOMIC DNA]</scope>
    <source>
        <strain evidence="2">V071</strain>
    </source>
</reference>
<feature type="non-terminal residue" evidence="2">
    <location>
        <position position="1"/>
    </location>
</feature>
<dbReference type="AlphaFoldDB" id="A0AAW0ISW3"/>
<dbReference type="EMBL" id="JBBHLL010000096">
    <property type="protein sequence ID" value="KAK7817271.1"/>
    <property type="molecule type" value="Genomic_DNA"/>
</dbReference>